<dbReference type="PANTHER" id="PTHR30349">
    <property type="entry name" value="PHAGE INTEGRASE-RELATED"/>
    <property type="match status" value="1"/>
</dbReference>
<accession>A0A1W1EHR3</accession>
<dbReference type="GO" id="GO:0015074">
    <property type="term" value="P:DNA integration"/>
    <property type="evidence" value="ECO:0007669"/>
    <property type="project" value="UniProtKB-KW"/>
</dbReference>
<dbReference type="PROSITE" id="PS51898">
    <property type="entry name" value="TYR_RECOMBINASE"/>
    <property type="match status" value="1"/>
</dbReference>
<keyword evidence="4" id="KW-0233">DNA recombination</keyword>
<dbReference type="InterPro" id="IPR002104">
    <property type="entry name" value="Integrase_catalytic"/>
</dbReference>
<dbReference type="PROSITE" id="PS51900">
    <property type="entry name" value="CB"/>
    <property type="match status" value="1"/>
</dbReference>
<evidence type="ECO:0000256" key="2">
    <source>
        <dbReference type="ARBA" id="ARBA00022908"/>
    </source>
</evidence>
<gene>
    <name evidence="7" type="ORF">MNB_SV-15-666</name>
</gene>
<name>A0A1W1EHR3_9ZZZZ</name>
<dbReference type="Pfam" id="PF02899">
    <property type="entry name" value="Phage_int_SAM_1"/>
    <property type="match status" value="1"/>
</dbReference>
<proteinExistence type="inferred from homology"/>
<sequence length="317" mass="37396">MKLEKSDINSDYARWLKSYKRDLRYKDVSKNTLILYNRILNALEEFIKNQNEITKLSEIDKEFFLDFIETQEENSKNGSFAKKTKQLYVSVLKSFFVYISDNNDEFYTFENEFKMPIKGATKSKKVKYLSDKEVEKIVNYLQDRVKSKGLYYDYIYSLGIKLMLFGGLRISEVLQLKLENISLSQLEDENGVQDMYEIELKETKSGEEQTALIKIIDIEDEIIFFKNIREKDEDIFISKKNGNRIDRSNYYIGAKNIMKKAGVDKKGLHIYRHTCAMQLYRKSKDILVTKEKLRHSDIKTTMIYAKAEKSDIAKAMR</sequence>
<evidence type="ECO:0000256" key="3">
    <source>
        <dbReference type="ARBA" id="ARBA00023125"/>
    </source>
</evidence>
<reference evidence="7" key="1">
    <citation type="submission" date="2016-10" db="EMBL/GenBank/DDBJ databases">
        <authorList>
            <person name="de Groot N.N."/>
        </authorList>
    </citation>
    <scope>NUCLEOTIDE SEQUENCE</scope>
</reference>
<dbReference type="InterPro" id="IPR044068">
    <property type="entry name" value="CB"/>
</dbReference>
<evidence type="ECO:0000313" key="7">
    <source>
        <dbReference type="EMBL" id="SHO80394.1"/>
    </source>
</evidence>
<dbReference type="InterPro" id="IPR004107">
    <property type="entry name" value="Integrase_SAM-like_N"/>
</dbReference>
<dbReference type="InterPro" id="IPR050090">
    <property type="entry name" value="Tyrosine_recombinase_XerCD"/>
</dbReference>
<feature type="domain" description="Core-binding (CB)" evidence="6">
    <location>
        <begin position="3"/>
        <end position="100"/>
    </location>
</feature>
<evidence type="ECO:0000259" key="5">
    <source>
        <dbReference type="PROSITE" id="PS51898"/>
    </source>
</evidence>
<dbReference type="Pfam" id="PF00589">
    <property type="entry name" value="Phage_integrase"/>
    <property type="match status" value="1"/>
</dbReference>
<dbReference type="InterPro" id="IPR011010">
    <property type="entry name" value="DNA_brk_join_enz"/>
</dbReference>
<evidence type="ECO:0000259" key="6">
    <source>
        <dbReference type="PROSITE" id="PS51900"/>
    </source>
</evidence>
<dbReference type="Gene3D" id="1.10.443.10">
    <property type="entry name" value="Intergrase catalytic core"/>
    <property type="match status" value="1"/>
</dbReference>
<dbReference type="PANTHER" id="PTHR30349:SF64">
    <property type="entry name" value="PROPHAGE INTEGRASE INTD-RELATED"/>
    <property type="match status" value="1"/>
</dbReference>
<protein>
    <submittedName>
        <fullName evidence="7">Integrase</fullName>
    </submittedName>
</protein>
<feature type="domain" description="Tyr recombinase" evidence="5">
    <location>
        <begin position="124"/>
        <end position="317"/>
    </location>
</feature>
<dbReference type="CDD" id="cd00397">
    <property type="entry name" value="DNA_BRE_C"/>
    <property type="match status" value="1"/>
</dbReference>
<dbReference type="GO" id="GO:0006310">
    <property type="term" value="P:DNA recombination"/>
    <property type="evidence" value="ECO:0007669"/>
    <property type="project" value="UniProtKB-KW"/>
</dbReference>
<keyword evidence="2" id="KW-0229">DNA integration</keyword>
<dbReference type="SUPFAM" id="SSF56349">
    <property type="entry name" value="DNA breaking-rejoining enzymes"/>
    <property type="match status" value="1"/>
</dbReference>
<dbReference type="GO" id="GO:0003677">
    <property type="term" value="F:DNA binding"/>
    <property type="evidence" value="ECO:0007669"/>
    <property type="project" value="UniProtKB-KW"/>
</dbReference>
<dbReference type="Gene3D" id="1.10.150.130">
    <property type="match status" value="1"/>
</dbReference>
<organism evidence="7">
    <name type="scientific">hydrothermal vent metagenome</name>
    <dbReference type="NCBI Taxonomy" id="652676"/>
    <lineage>
        <taxon>unclassified sequences</taxon>
        <taxon>metagenomes</taxon>
        <taxon>ecological metagenomes</taxon>
    </lineage>
</organism>
<evidence type="ECO:0000256" key="4">
    <source>
        <dbReference type="ARBA" id="ARBA00023172"/>
    </source>
</evidence>
<keyword evidence="3" id="KW-0238">DNA-binding</keyword>
<dbReference type="AlphaFoldDB" id="A0A1W1EHR3"/>
<comment type="similarity">
    <text evidence="1">Belongs to the 'phage' integrase family.</text>
</comment>
<dbReference type="InterPro" id="IPR013762">
    <property type="entry name" value="Integrase-like_cat_sf"/>
</dbReference>
<evidence type="ECO:0000256" key="1">
    <source>
        <dbReference type="ARBA" id="ARBA00008857"/>
    </source>
</evidence>
<dbReference type="EMBL" id="FRYL01000007">
    <property type="protein sequence ID" value="SHO80394.1"/>
    <property type="molecule type" value="Genomic_DNA"/>
</dbReference>
<dbReference type="InterPro" id="IPR010998">
    <property type="entry name" value="Integrase_recombinase_N"/>
</dbReference>